<reference evidence="3 4" key="1">
    <citation type="submission" date="2019-10" db="EMBL/GenBank/DDBJ databases">
        <authorList>
            <person name="Palmer J.M."/>
        </authorList>
    </citation>
    <scope>NUCLEOTIDE SEQUENCE [LARGE SCALE GENOMIC DNA]</scope>
    <source>
        <strain evidence="3 4">TWF694</strain>
    </source>
</reference>
<comment type="caution">
    <text evidence="3">The sequence shown here is derived from an EMBL/GenBank/DDBJ whole genome shotgun (WGS) entry which is preliminary data.</text>
</comment>
<dbReference type="CDD" id="cd09917">
    <property type="entry name" value="F-box_SF"/>
    <property type="match status" value="1"/>
</dbReference>
<dbReference type="PROSITE" id="PS50181">
    <property type="entry name" value="FBOX"/>
    <property type="match status" value="1"/>
</dbReference>
<keyword evidence="4" id="KW-1185">Reference proteome</keyword>
<dbReference type="SUPFAM" id="SSF81383">
    <property type="entry name" value="F-box domain"/>
    <property type="match status" value="1"/>
</dbReference>
<feature type="domain" description="F-box" evidence="2">
    <location>
        <begin position="44"/>
        <end position="90"/>
    </location>
</feature>
<dbReference type="InterPro" id="IPR001810">
    <property type="entry name" value="F-box_dom"/>
</dbReference>
<dbReference type="Proteomes" id="UP001365542">
    <property type="component" value="Unassembled WGS sequence"/>
</dbReference>
<evidence type="ECO:0000313" key="4">
    <source>
        <dbReference type="Proteomes" id="UP001365542"/>
    </source>
</evidence>
<name>A0AAV9XLV0_9PEZI</name>
<organism evidence="3 4">
    <name type="scientific">Orbilia ellipsospora</name>
    <dbReference type="NCBI Taxonomy" id="2528407"/>
    <lineage>
        <taxon>Eukaryota</taxon>
        <taxon>Fungi</taxon>
        <taxon>Dikarya</taxon>
        <taxon>Ascomycota</taxon>
        <taxon>Pezizomycotina</taxon>
        <taxon>Orbiliomycetes</taxon>
        <taxon>Orbiliales</taxon>
        <taxon>Orbiliaceae</taxon>
        <taxon>Orbilia</taxon>
    </lineage>
</organism>
<dbReference type="AlphaFoldDB" id="A0AAV9XLV0"/>
<gene>
    <name evidence="3" type="ORF">TWF694_007000</name>
</gene>
<evidence type="ECO:0000259" key="2">
    <source>
        <dbReference type="PROSITE" id="PS50181"/>
    </source>
</evidence>
<evidence type="ECO:0000256" key="1">
    <source>
        <dbReference type="SAM" id="MobiDB-lite"/>
    </source>
</evidence>
<evidence type="ECO:0000313" key="3">
    <source>
        <dbReference type="EMBL" id="KAK6543077.1"/>
    </source>
</evidence>
<dbReference type="SMART" id="SM00256">
    <property type="entry name" value="FBOX"/>
    <property type="match status" value="1"/>
</dbReference>
<dbReference type="Pfam" id="PF00646">
    <property type="entry name" value="F-box"/>
    <property type="match status" value="1"/>
</dbReference>
<dbReference type="EMBL" id="JAVHJO010000002">
    <property type="protein sequence ID" value="KAK6543077.1"/>
    <property type="molecule type" value="Genomic_DNA"/>
</dbReference>
<feature type="region of interest" description="Disordered" evidence="1">
    <location>
        <begin position="318"/>
        <end position="355"/>
    </location>
</feature>
<dbReference type="InterPro" id="IPR036047">
    <property type="entry name" value="F-box-like_dom_sf"/>
</dbReference>
<proteinExistence type="predicted"/>
<protein>
    <recommendedName>
        <fullName evidence="2">F-box domain-containing protein</fullName>
    </recommendedName>
</protein>
<sequence length="769" mass="86242">MANQYEHIDNLLASLAYRGGRAGADVPSPDTAPNKGLELATRSSISLLDLPFDVLAIILEQVPPYEIPRLRRVSKAFNQFLISDHVLSPLLRYHFPYHVRDSLHGLNNQRNVSIPTGADGTETEITEVESSEFVGNDNQIIAGAPKAFDSALKRFFNRAKGKPTSLTVITGVRVDACYETETSYDHMFLVFHHISGKVFIYDSGNRFPNHAFVTLDVRSLGLPWYGYRIPRRNVRQSVVLDKRILIVSGTREFDNDPERRIPQAVYSLHNYPTVELIGIWRGVPYHEHLNSLCANDEWIGCRVNRHFIKLIKVSSLKNKTGGDSEEEDDDGSSSGESSGGSSSGSKVVPGPSPHPYELTFPHPNKGYIKDVHLAKDHVFVYSVVIDEDDNGHGQVDVFSINLIPNEHRDKQLYEIGHVRSVMLHSWQGMFMEYIGYPNPEDVPEAMRCQRWDKIYPFMRGNRHDGMPEEDGESVMMTLGKTFRANGNVPIGCVRIFAEPEVQTLGPPVLETVAPGNIIPFCVALESTIQEEDANYTLLLPQAREDTRSRAQMMERGEGAGSFEPSTWEPDVPESPDDIEMTVGDNQDSQPRDDASYILHFGNGAVTPPEAKKVEPTLPTPSIREAWYLDQDQTQRSSVITEEGLFHIFYDEPSVEDAAIDLAAPQAASGDGTQILKDPVRLFPSHMQHIPLEDIFDPNIQLLEISLDNAAAAECRGEIIESFDEKKQRLDRLMRSIRGGWSCYVWSAETWNGFLITTSTDATMVVLRYD</sequence>
<accession>A0AAV9XLV0</accession>